<proteinExistence type="predicted"/>
<dbReference type="AlphaFoldDB" id="A0A511XDI0"/>
<dbReference type="SUPFAM" id="SSF52540">
    <property type="entry name" value="P-loop containing nucleoside triphosphate hydrolases"/>
    <property type="match status" value="1"/>
</dbReference>
<accession>A0A511XDI0</accession>
<name>A0A511XDI0_9PROT</name>
<sequence length="245" mass="27111">MSQEESPQLAGHAMKRTVGAVLELSGATLLQEGAALPPLPLTMRLMPGECMVIETRDMGRATMFADLCAGMLDLRAGTVRFLGLDWSALGDRRANALRGRIGRITRRPNWSGLFGAHMQMMLKELHHTNRSIEDLTAEAVRLGERFGLPGIPVDAPGRLSDADLARMTCVRGFLGKPRLLLLEDPLETTAVDLSTPFLESLTEARDRGASVIWFGRTSSTWREYRRAVTSQWRLADDGLLTVRIR</sequence>
<dbReference type="STRING" id="1120919.GCA_000429165_02894"/>
<comment type="caution">
    <text evidence="1">The sequence shown here is derived from an EMBL/GenBank/DDBJ whole genome shotgun (WGS) entry which is preliminary data.</text>
</comment>
<organism evidence="1 2">
    <name type="scientific">Acetobacter nitrogenifigens DSM 23921 = NBRC 105050</name>
    <dbReference type="NCBI Taxonomy" id="1120919"/>
    <lineage>
        <taxon>Bacteria</taxon>
        <taxon>Pseudomonadati</taxon>
        <taxon>Pseudomonadota</taxon>
        <taxon>Alphaproteobacteria</taxon>
        <taxon>Acetobacterales</taxon>
        <taxon>Acetobacteraceae</taxon>
        <taxon>Acetobacter</taxon>
    </lineage>
</organism>
<reference evidence="1 2" key="1">
    <citation type="submission" date="2019-07" db="EMBL/GenBank/DDBJ databases">
        <title>Whole genome shotgun sequence of Acetobacter nitrogenifigens NBRC 105050.</title>
        <authorList>
            <person name="Hosoyama A."/>
            <person name="Uohara A."/>
            <person name="Ohji S."/>
            <person name="Ichikawa N."/>
        </authorList>
    </citation>
    <scope>NUCLEOTIDE SEQUENCE [LARGE SCALE GENOMIC DNA]</scope>
    <source>
        <strain evidence="1 2">NBRC 105050</strain>
    </source>
</reference>
<dbReference type="Proteomes" id="UP000321635">
    <property type="component" value="Unassembled WGS sequence"/>
</dbReference>
<gene>
    <name evidence="1" type="ORF">ANI02nite_28290</name>
</gene>
<keyword evidence="2" id="KW-1185">Reference proteome</keyword>
<dbReference type="InterPro" id="IPR027417">
    <property type="entry name" value="P-loop_NTPase"/>
</dbReference>
<evidence type="ECO:0008006" key="3">
    <source>
        <dbReference type="Google" id="ProtNLM"/>
    </source>
</evidence>
<evidence type="ECO:0000313" key="1">
    <source>
        <dbReference type="EMBL" id="GEN60945.1"/>
    </source>
</evidence>
<protein>
    <recommendedName>
        <fullName evidence="3">ABC transporter ATP-binding protein</fullName>
    </recommendedName>
</protein>
<evidence type="ECO:0000313" key="2">
    <source>
        <dbReference type="Proteomes" id="UP000321635"/>
    </source>
</evidence>
<dbReference type="EMBL" id="BJYF01000022">
    <property type="protein sequence ID" value="GEN60945.1"/>
    <property type="molecule type" value="Genomic_DNA"/>
</dbReference>
<dbReference type="Gene3D" id="3.40.50.300">
    <property type="entry name" value="P-loop containing nucleotide triphosphate hydrolases"/>
    <property type="match status" value="1"/>
</dbReference>